<evidence type="ECO:0000256" key="1">
    <source>
        <dbReference type="ARBA" id="ARBA00004141"/>
    </source>
</evidence>
<dbReference type="InterPro" id="IPR000620">
    <property type="entry name" value="EamA_dom"/>
</dbReference>
<organism evidence="9 10">
    <name type="scientific">Micromonospora lupini str. Lupac 08</name>
    <dbReference type="NCBI Taxonomy" id="1150864"/>
    <lineage>
        <taxon>Bacteria</taxon>
        <taxon>Bacillati</taxon>
        <taxon>Actinomycetota</taxon>
        <taxon>Actinomycetes</taxon>
        <taxon>Micromonosporales</taxon>
        <taxon>Micromonosporaceae</taxon>
        <taxon>Micromonospora</taxon>
    </lineage>
</organism>
<feature type="compositionally biased region" description="Basic residues" evidence="6">
    <location>
        <begin position="309"/>
        <end position="318"/>
    </location>
</feature>
<feature type="transmembrane region" description="Helical" evidence="7">
    <location>
        <begin position="63"/>
        <end position="82"/>
    </location>
</feature>
<keyword evidence="10" id="KW-1185">Reference proteome</keyword>
<feature type="transmembrane region" description="Helical" evidence="7">
    <location>
        <begin position="263"/>
        <end position="282"/>
    </location>
</feature>
<gene>
    <name evidence="9" type="primary">eamA</name>
    <name evidence="9" type="ORF">MILUP08_45368</name>
</gene>
<feature type="transmembrane region" description="Helical" evidence="7">
    <location>
        <begin position="238"/>
        <end position="257"/>
    </location>
</feature>
<evidence type="ECO:0000256" key="7">
    <source>
        <dbReference type="SAM" id="Phobius"/>
    </source>
</evidence>
<feature type="region of interest" description="Disordered" evidence="6">
    <location>
        <begin position="284"/>
        <end position="318"/>
    </location>
</feature>
<feature type="transmembrane region" description="Helical" evidence="7">
    <location>
        <begin position="88"/>
        <end position="108"/>
    </location>
</feature>
<keyword evidence="3 7" id="KW-0812">Transmembrane</keyword>
<feature type="transmembrane region" description="Helical" evidence="7">
    <location>
        <begin position="171"/>
        <end position="190"/>
    </location>
</feature>
<evidence type="ECO:0000313" key="9">
    <source>
        <dbReference type="EMBL" id="CCH20486.1"/>
    </source>
</evidence>
<dbReference type="eggNOG" id="COG0697">
    <property type="taxonomic scope" value="Bacteria"/>
</dbReference>
<dbReference type="Proteomes" id="UP000003448">
    <property type="component" value="Unassembled WGS sequence"/>
</dbReference>
<keyword evidence="4 7" id="KW-1133">Transmembrane helix</keyword>
<feature type="domain" description="EamA" evidence="8">
    <location>
        <begin position="141"/>
        <end position="280"/>
    </location>
</feature>
<evidence type="ECO:0000259" key="8">
    <source>
        <dbReference type="Pfam" id="PF00892"/>
    </source>
</evidence>
<evidence type="ECO:0000256" key="2">
    <source>
        <dbReference type="ARBA" id="ARBA00007362"/>
    </source>
</evidence>
<feature type="transmembrane region" description="Helical" evidence="7">
    <location>
        <begin position="205"/>
        <end position="226"/>
    </location>
</feature>
<evidence type="ECO:0000313" key="10">
    <source>
        <dbReference type="Proteomes" id="UP000003448"/>
    </source>
</evidence>
<evidence type="ECO:0000256" key="6">
    <source>
        <dbReference type="SAM" id="MobiDB-lite"/>
    </source>
</evidence>
<name>I0L9I9_9ACTN</name>
<feature type="transmembrane region" description="Helical" evidence="7">
    <location>
        <begin position="33"/>
        <end position="51"/>
    </location>
</feature>
<feature type="domain" description="EamA" evidence="8">
    <location>
        <begin position="8"/>
        <end position="130"/>
    </location>
</feature>
<dbReference type="InterPro" id="IPR037185">
    <property type="entry name" value="EmrE-like"/>
</dbReference>
<dbReference type="Pfam" id="PF00892">
    <property type="entry name" value="EamA"/>
    <property type="match status" value="2"/>
</dbReference>
<accession>I0L9I9</accession>
<dbReference type="EMBL" id="CAIE01000039">
    <property type="protein sequence ID" value="CCH20486.1"/>
    <property type="molecule type" value="Genomic_DNA"/>
</dbReference>
<feature type="transmembrane region" description="Helical" evidence="7">
    <location>
        <begin position="117"/>
        <end position="134"/>
    </location>
</feature>
<proteinExistence type="inferred from homology"/>
<comment type="caution">
    <text evidence="9">The sequence shown here is derived from an EMBL/GenBank/DDBJ whole genome shotgun (WGS) entry which is preliminary data.</text>
</comment>
<evidence type="ECO:0000256" key="3">
    <source>
        <dbReference type="ARBA" id="ARBA00022692"/>
    </source>
</evidence>
<feature type="transmembrane region" description="Helical" evidence="7">
    <location>
        <begin position="7"/>
        <end position="27"/>
    </location>
</feature>
<protein>
    <submittedName>
        <fullName evidence="9">Amino-acid metabolite efflux pump</fullName>
    </submittedName>
</protein>
<dbReference type="InterPro" id="IPR050638">
    <property type="entry name" value="AA-Vitamin_Transporters"/>
</dbReference>
<reference evidence="10" key="1">
    <citation type="journal article" date="2012" name="J. Bacteriol.">
        <title>Genome Sequence of Micromonospora lupini Lupac 08, Isolated from Root Nodules of Lupinus angustifolius.</title>
        <authorList>
            <person name="Alonso-Vega P."/>
            <person name="Normand P."/>
            <person name="Bacigalupe R."/>
            <person name="Pujic P."/>
            <person name="Lajus A."/>
            <person name="Vallenet D."/>
            <person name="Carro L."/>
            <person name="Coll P."/>
            <person name="Trujillo M.E."/>
        </authorList>
    </citation>
    <scope>NUCLEOTIDE SEQUENCE [LARGE SCALE GENOMIC DNA]</scope>
    <source>
        <strain evidence="10">Lupac 08</strain>
    </source>
</reference>
<dbReference type="PANTHER" id="PTHR32322:SF9">
    <property type="entry name" value="AMINO-ACID METABOLITE EFFLUX PUMP-RELATED"/>
    <property type="match status" value="1"/>
</dbReference>
<dbReference type="AlphaFoldDB" id="I0L9I9"/>
<evidence type="ECO:0000256" key="5">
    <source>
        <dbReference type="ARBA" id="ARBA00023136"/>
    </source>
</evidence>
<sequence>MRMSHRLQAILVAAIWGVNFVVIEIGLRDVPPLVLTALRFVVVAVPLVFLVPRPTARARYVVAYGLVLGVLKFGMLFSAMALGMGAGLASLVLQAQALASVVLAALLLRERPARRQIAGVLVGSAGIGVLAVSGGGHTTAIGFAFTLFAAASWAVANVVVRASGETRPISLLVWSSLVPPLPLFGLAAVIDGPQVVLDSLLGLSWRALAAVGYVAYVSTLVGFGLWNHLIGRYSVARVAPFSLLVPVFGLTASWLFLHERMTGGEVLAALIVLVGLALVVGGSRPSAEPADQARPASTKIRTRSEKLLPRRALKQQQR</sequence>
<dbReference type="OrthoDB" id="9812521at2"/>
<dbReference type="PANTHER" id="PTHR32322">
    <property type="entry name" value="INNER MEMBRANE TRANSPORTER"/>
    <property type="match status" value="1"/>
</dbReference>
<dbReference type="RefSeq" id="WP_007463489.1">
    <property type="nucleotide sequence ID" value="NZ_HF570108.1"/>
</dbReference>
<feature type="transmembrane region" description="Helical" evidence="7">
    <location>
        <begin position="140"/>
        <end position="159"/>
    </location>
</feature>
<evidence type="ECO:0000256" key="4">
    <source>
        <dbReference type="ARBA" id="ARBA00022989"/>
    </source>
</evidence>
<keyword evidence="5 7" id="KW-0472">Membrane</keyword>
<comment type="similarity">
    <text evidence="2">Belongs to the EamA transporter family.</text>
</comment>
<dbReference type="STRING" id="1150864.MILUP08_45368"/>
<dbReference type="GO" id="GO:0016020">
    <property type="term" value="C:membrane"/>
    <property type="evidence" value="ECO:0007669"/>
    <property type="project" value="UniProtKB-SubCell"/>
</dbReference>
<comment type="subcellular location">
    <subcellularLocation>
        <location evidence="1">Membrane</location>
        <topology evidence="1">Multi-pass membrane protein</topology>
    </subcellularLocation>
</comment>
<dbReference type="SUPFAM" id="SSF103481">
    <property type="entry name" value="Multidrug resistance efflux transporter EmrE"/>
    <property type="match status" value="2"/>
</dbReference>